<feature type="domain" description="O-antigen ligase-related" evidence="6">
    <location>
        <begin position="226"/>
        <end position="402"/>
    </location>
</feature>
<gene>
    <name evidence="7" type="ORF">GCM10009765_53060</name>
</gene>
<dbReference type="InterPro" id="IPR007016">
    <property type="entry name" value="O-antigen_ligase-rel_domated"/>
</dbReference>
<feature type="transmembrane region" description="Helical" evidence="5">
    <location>
        <begin position="421"/>
        <end position="443"/>
    </location>
</feature>
<dbReference type="EMBL" id="BAAANY010000020">
    <property type="protein sequence ID" value="GAA1697078.1"/>
    <property type="molecule type" value="Genomic_DNA"/>
</dbReference>
<protein>
    <recommendedName>
        <fullName evidence="6">O-antigen ligase-related domain-containing protein</fullName>
    </recommendedName>
</protein>
<evidence type="ECO:0000256" key="2">
    <source>
        <dbReference type="ARBA" id="ARBA00022692"/>
    </source>
</evidence>
<comment type="caution">
    <text evidence="7">The sequence shown here is derived from an EMBL/GenBank/DDBJ whole genome shotgun (WGS) entry which is preliminary data.</text>
</comment>
<evidence type="ECO:0000256" key="4">
    <source>
        <dbReference type="ARBA" id="ARBA00023136"/>
    </source>
</evidence>
<dbReference type="PANTHER" id="PTHR37422:SF13">
    <property type="entry name" value="LIPOPOLYSACCHARIDE BIOSYNTHESIS PROTEIN PA4999-RELATED"/>
    <property type="match status" value="1"/>
</dbReference>
<evidence type="ECO:0000313" key="8">
    <source>
        <dbReference type="Proteomes" id="UP001500618"/>
    </source>
</evidence>
<keyword evidence="3 5" id="KW-1133">Transmembrane helix</keyword>
<feature type="transmembrane region" description="Helical" evidence="5">
    <location>
        <begin position="385"/>
        <end position="409"/>
    </location>
</feature>
<keyword evidence="8" id="KW-1185">Reference proteome</keyword>
<organism evidence="7 8">
    <name type="scientific">Fodinicola feengrottensis</name>
    <dbReference type="NCBI Taxonomy" id="435914"/>
    <lineage>
        <taxon>Bacteria</taxon>
        <taxon>Bacillati</taxon>
        <taxon>Actinomycetota</taxon>
        <taxon>Actinomycetes</taxon>
        <taxon>Mycobacteriales</taxon>
        <taxon>Fodinicola</taxon>
    </lineage>
</organism>
<feature type="transmembrane region" description="Helical" evidence="5">
    <location>
        <begin position="263"/>
        <end position="281"/>
    </location>
</feature>
<evidence type="ECO:0000256" key="3">
    <source>
        <dbReference type="ARBA" id="ARBA00022989"/>
    </source>
</evidence>
<evidence type="ECO:0000256" key="1">
    <source>
        <dbReference type="ARBA" id="ARBA00004141"/>
    </source>
</evidence>
<comment type="subcellular location">
    <subcellularLocation>
        <location evidence="1">Membrane</location>
        <topology evidence="1">Multi-pass membrane protein</topology>
    </subcellularLocation>
</comment>
<feature type="transmembrane region" description="Helical" evidence="5">
    <location>
        <begin position="449"/>
        <end position="473"/>
    </location>
</feature>
<sequence length="477" mass="51921">MGLRARRVELTRAAGTTLLVLLAALVLDVLFEGWVQQIFGHAGPRDAKGQLTWVLAGWPKTVKSALFLAVLAVTLAKVALDRSWRDFATKTEAALVALAMVMVAAGLFGGCGPVLIGQSLFVYFRGVIVFFAWRALRPTCRQLKPIVIAVGVIAVLNASVAMAEFAFGLPVFRALGWTELTWARLARADGFFNHPNHLGHFLMVVDLGLLCWFMTLERVSRKWWLLFGFLAFGLSATQSRESTIGFVLGAAVMWWFRRGSVKPVVIAAVLVLGFAGLQVAIPKNQATVADRLAGVFNAIGGGKPKPSGKDDPAASRQETRIVFFKQGAGLLVRRPLLGYGVGQFGGTVAYQHDPYWYDTLVDNKLDPAHPDFPLAGAHPDQVDSFWLHLTVETGLLGLAFYLLWLYFLISPIVRARQRDSLLRSWAPALIAASVVIAVLSPALEDQLYPVLLFTVLGWAWAAPGAGSPLPAALPRSR</sequence>
<keyword evidence="4 5" id="KW-0472">Membrane</keyword>
<evidence type="ECO:0000313" key="7">
    <source>
        <dbReference type="EMBL" id="GAA1697078.1"/>
    </source>
</evidence>
<reference evidence="8" key="1">
    <citation type="journal article" date="2019" name="Int. J. Syst. Evol. Microbiol.">
        <title>The Global Catalogue of Microorganisms (GCM) 10K type strain sequencing project: providing services to taxonomists for standard genome sequencing and annotation.</title>
        <authorList>
            <consortium name="The Broad Institute Genomics Platform"/>
            <consortium name="The Broad Institute Genome Sequencing Center for Infectious Disease"/>
            <person name="Wu L."/>
            <person name="Ma J."/>
        </authorList>
    </citation>
    <scope>NUCLEOTIDE SEQUENCE [LARGE SCALE GENOMIC DNA]</scope>
    <source>
        <strain evidence="8">JCM 14718</strain>
    </source>
</reference>
<evidence type="ECO:0000256" key="5">
    <source>
        <dbReference type="SAM" id="Phobius"/>
    </source>
</evidence>
<name>A0ABP4U0R2_9ACTN</name>
<dbReference type="Proteomes" id="UP001500618">
    <property type="component" value="Unassembled WGS sequence"/>
</dbReference>
<accession>A0ABP4U0R2</accession>
<proteinExistence type="predicted"/>
<keyword evidence="2 5" id="KW-0812">Transmembrane</keyword>
<dbReference type="InterPro" id="IPR051533">
    <property type="entry name" value="WaaL-like"/>
</dbReference>
<feature type="transmembrane region" description="Helical" evidence="5">
    <location>
        <begin position="115"/>
        <end position="133"/>
    </location>
</feature>
<feature type="transmembrane region" description="Helical" evidence="5">
    <location>
        <begin position="198"/>
        <end position="216"/>
    </location>
</feature>
<evidence type="ECO:0000259" key="6">
    <source>
        <dbReference type="Pfam" id="PF04932"/>
    </source>
</evidence>
<dbReference type="Pfam" id="PF04932">
    <property type="entry name" value="Wzy_C"/>
    <property type="match status" value="1"/>
</dbReference>
<feature type="transmembrane region" description="Helical" evidence="5">
    <location>
        <begin position="12"/>
        <end position="31"/>
    </location>
</feature>
<feature type="transmembrane region" description="Helical" evidence="5">
    <location>
        <begin position="61"/>
        <end position="80"/>
    </location>
</feature>
<feature type="transmembrane region" description="Helical" evidence="5">
    <location>
        <begin position="92"/>
        <end position="109"/>
    </location>
</feature>
<feature type="transmembrane region" description="Helical" evidence="5">
    <location>
        <begin position="145"/>
        <end position="167"/>
    </location>
</feature>
<dbReference type="PANTHER" id="PTHR37422">
    <property type="entry name" value="TEICHURONIC ACID BIOSYNTHESIS PROTEIN TUAE"/>
    <property type="match status" value="1"/>
</dbReference>